<keyword evidence="8" id="KW-1185">Reference proteome</keyword>
<sequence length="345" mass="38680">MSKTYDITVDISGKGDVESIQQALDLAPLNSLPYTIFIQPGHYEEKLHITRPNTHLVGASKANTFICYTSANGLLANDGKIWATYNSYVVNADATDITFQSLTIENTFDFIGNQRKENTDSSKISATQAVALLVGHKGDKIQCRDCTLKSYQDTLYVSSGRSYFESTDIWGTVDFIFGGGTALFNHCELVCRWREDSSGHEPLGFVSAPSTLIEQKYGLVFYRCNLTKENEHVPNASYRLGRPWHPTTNFSDGSYANPNAIGHCAYIECQFDNHIHGWDKMHGKAKDGASIWFYAEDSRFHTFNNQPLAQYGGDHFEMSTDDKMNYSLKNIFSGWAPSLLAQDFN</sequence>
<dbReference type="Gene3D" id="2.160.20.10">
    <property type="entry name" value="Single-stranded right-handed beta-helix, Pectin lyase-like"/>
    <property type="match status" value="1"/>
</dbReference>
<comment type="pathway">
    <text evidence="5">Glycan metabolism; pectin degradation; 2-dehydro-3-deoxy-D-gluconate from pectin: step 1/5.</text>
</comment>
<feature type="domain" description="Pectinesterase catalytic" evidence="6">
    <location>
        <begin position="6"/>
        <end position="246"/>
    </location>
</feature>
<dbReference type="InterPro" id="IPR011050">
    <property type="entry name" value="Pectin_lyase_fold/virulence"/>
</dbReference>
<evidence type="ECO:0000259" key="6">
    <source>
        <dbReference type="Pfam" id="PF01095"/>
    </source>
</evidence>
<dbReference type="InterPro" id="IPR012334">
    <property type="entry name" value="Pectin_lyas_fold"/>
</dbReference>
<keyword evidence="2 5" id="KW-0378">Hydrolase</keyword>
<protein>
    <recommendedName>
        <fullName evidence="5">Pectinesterase</fullName>
        <ecNumber evidence="5">3.1.1.11</ecNumber>
    </recommendedName>
</protein>
<evidence type="ECO:0000256" key="1">
    <source>
        <dbReference type="ARBA" id="ARBA00008891"/>
    </source>
</evidence>
<dbReference type="GO" id="GO:0009279">
    <property type="term" value="C:cell outer membrane"/>
    <property type="evidence" value="ECO:0007669"/>
    <property type="project" value="TreeGrafter"/>
</dbReference>
<dbReference type="PANTHER" id="PTHR31321:SF57">
    <property type="entry name" value="PECTINESTERASE 53-RELATED"/>
    <property type="match status" value="1"/>
</dbReference>
<organism evidence="7 8">
    <name type="scientific">Vibrio ziniensis</name>
    <dbReference type="NCBI Taxonomy" id="2711221"/>
    <lineage>
        <taxon>Bacteria</taxon>
        <taxon>Pseudomonadati</taxon>
        <taxon>Pseudomonadota</taxon>
        <taxon>Gammaproteobacteria</taxon>
        <taxon>Vibrionales</taxon>
        <taxon>Vibrionaceae</taxon>
        <taxon>Vibrio</taxon>
    </lineage>
</organism>
<gene>
    <name evidence="7" type="ORF">G5S32_19210</name>
</gene>
<evidence type="ECO:0000313" key="7">
    <source>
        <dbReference type="EMBL" id="QIH44098.1"/>
    </source>
</evidence>
<comment type="catalytic activity">
    <reaction evidence="5">
        <text>[(1-&gt;4)-alpha-D-galacturonosyl methyl ester](n) + n H2O = [(1-&gt;4)-alpha-D-galacturonosyl](n) + n methanol + n H(+)</text>
        <dbReference type="Rhea" id="RHEA:22380"/>
        <dbReference type="Rhea" id="RHEA-COMP:14570"/>
        <dbReference type="Rhea" id="RHEA-COMP:14573"/>
        <dbReference type="ChEBI" id="CHEBI:15377"/>
        <dbReference type="ChEBI" id="CHEBI:15378"/>
        <dbReference type="ChEBI" id="CHEBI:17790"/>
        <dbReference type="ChEBI" id="CHEBI:140522"/>
        <dbReference type="ChEBI" id="CHEBI:140523"/>
        <dbReference type="EC" id="3.1.1.11"/>
    </reaction>
</comment>
<dbReference type="Pfam" id="PF01095">
    <property type="entry name" value="Pectinesterase"/>
    <property type="match status" value="1"/>
</dbReference>
<dbReference type="PROSITE" id="PS00503">
    <property type="entry name" value="PECTINESTERASE_2"/>
    <property type="match status" value="1"/>
</dbReference>
<dbReference type="RefSeq" id="WP_165313760.1">
    <property type="nucleotide sequence ID" value="NZ_CP049332.1"/>
</dbReference>
<dbReference type="EC" id="3.1.1.11" evidence="5"/>
<dbReference type="KEGG" id="vzi:G5S32_19210"/>
<evidence type="ECO:0000256" key="5">
    <source>
        <dbReference type="RuleBase" id="RU000589"/>
    </source>
</evidence>
<comment type="similarity">
    <text evidence="1">Belongs to the pectinesterase family.</text>
</comment>
<dbReference type="InterPro" id="IPR033131">
    <property type="entry name" value="Pectinesterase_Asp_AS"/>
</dbReference>
<evidence type="ECO:0000256" key="4">
    <source>
        <dbReference type="PROSITE-ProRule" id="PRU10040"/>
    </source>
</evidence>
<dbReference type="PANTHER" id="PTHR31321">
    <property type="entry name" value="ACYL-COA THIOESTER HYDROLASE YBHC-RELATED"/>
    <property type="match status" value="1"/>
</dbReference>
<name>A0A6G7CQ06_9VIBR</name>
<reference evidence="7 8" key="1">
    <citation type="submission" date="2020-02" db="EMBL/GenBank/DDBJ databases">
        <title>A complete genome of a marine bacterium Vibrio sp. ZWAL4003 isolated from the mangrove sediment with the ability to degrade polysaccharides.</title>
        <authorList>
            <person name="Wu J."/>
            <person name="Qu W."/>
            <person name="Zeng R."/>
        </authorList>
    </citation>
    <scope>NUCLEOTIDE SEQUENCE [LARGE SCALE GENOMIC DNA]</scope>
    <source>
        <strain evidence="7 8">ZWAL4003</strain>
    </source>
</reference>
<evidence type="ECO:0000256" key="2">
    <source>
        <dbReference type="ARBA" id="ARBA00022801"/>
    </source>
</evidence>
<dbReference type="GO" id="GO:0045490">
    <property type="term" value="P:pectin catabolic process"/>
    <property type="evidence" value="ECO:0007669"/>
    <property type="project" value="UniProtKB-UniRule"/>
</dbReference>
<accession>A0A6G7CQ06</accession>
<dbReference type="InterPro" id="IPR000070">
    <property type="entry name" value="Pectinesterase_cat"/>
</dbReference>
<evidence type="ECO:0000313" key="8">
    <source>
        <dbReference type="Proteomes" id="UP000503003"/>
    </source>
</evidence>
<dbReference type="UniPathway" id="UPA00545">
    <property type="reaction ID" value="UER00823"/>
</dbReference>
<dbReference type="SUPFAM" id="SSF51126">
    <property type="entry name" value="Pectin lyase-like"/>
    <property type="match status" value="1"/>
</dbReference>
<feature type="active site" evidence="4">
    <location>
        <position position="174"/>
    </location>
</feature>
<dbReference type="Proteomes" id="UP000503003">
    <property type="component" value="Chromosome 2"/>
</dbReference>
<dbReference type="EMBL" id="CP049332">
    <property type="protein sequence ID" value="QIH44098.1"/>
    <property type="molecule type" value="Genomic_DNA"/>
</dbReference>
<proteinExistence type="inferred from homology"/>
<evidence type="ECO:0000256" key="3">
    <source>
        <dbReference type="ARBA" id="ARBA00023085"/>
    </source>
</evidence>
<dbReference type="GO" id="GO:0030599">
    <property type="term" value="F:pectinesterase activity"/>
    <property type="evidence" value="ECO:0007669"/>
    <property type="project" value="UniProtKB-UniRule"/>
</dbReference>
<keyword evidence="3 5" id="KW-0063">Aspartyl esterase</keyword>
<dbReference type="GO" id="GO:0042545">
    <property type="term" value="P:cell wall modification"/>
    <property type="evidence" value="ECO:0007669"/>
    <property type="project" value="UniProtKB-UniRule"/>
</dbReference>
<dbReference type="AlphaFoldDB" id="A0A6G7CQ06"/>